<dbReference type="Proteomes" id="UP000004725">
    <property type="component" value="Unassembled WGS sequence"/>
</dbReference>
<dbReference type="EMBL" id="AJYB01000059">
    <property type="protein sequence ID" value="EIM05644.1"/>
    <property type="molecule type" value="Genomic_DNA"/>
</dbReference>
<organism evidence="1 2">
    <name type="scientific">Planococcus antarcticus DSM 14505</name>
    <dbReference type="NCBI Taxonomy" id="1185653"/>
    <lineage>
        <taxon>Bacteria</taxon>
        <taxon>Bacillati</taxon>
        <taxon>Bacillota</taxon>
        <taxon>Bacilli</taxon>
        <taxon>Bacillales</taxon>
        <taxon>Caryophanaceae</taxon>
        <taxon>Planococcus</taxon>
    </lineage>
</organism>
<name>A0AA87IJL5_9BACL</name>
<comment type="caution">
    <text evidence="1">The sequence shown here is derived from an EMBL/GenBank/DDBJ whole genome shotgun (WGS) entry which is preliminary data.</text>
</comment>
<protein>
    <submittedName>
        <fullName evidence="1">Uncharacterized protein</fullName>
    </submittedName>
</protein>
<evidence type="ECO:0000313" key="1">
    <source>
        <dbReference type="EMBL" id="EIM05644.1"/>
    </source>
</evidence>
<sequence length="60" mass="6824">MQKLRNPMDLERINKGVVEIQRIDAMSALWEQSVCNSKITEAHDAHQLAGFIAVAVYRNL</sequence>
<proteinExistence type="predicted"/>
<dbReference type="AlphaFoldDB" id="A0AA87IJL5"/>
<accession>A0AA87IJL5</accession>
<gene>
    <name evidence="1" type="ORF">A1A1_15049</name>
</gene>
<evidence type="ECO:0000313" key="2">
    <source>
        <dbReference type="Proteomes" id="UP000004725"/>
    </source>
</evidence>
<reference evidence="1 2" key="1">
    <citation type="journal article" date="2012" name="J. Bacteriol.">
        <title>Genome Sequence of the Antarctic Psychrophile Bacterium Planococcus antarcticus DSM 14505.</title>
        <authorList>
            <person name="Margolles A."/>
            <person name="Gueimonde M."/>
            <person name="Sanchez B."/>
        </authorList>
    </citation>
    <scope>NUCLEOTIDE SEQUENCE [LARGE SCALE GENOMIC DNA]</scope>
    <source>
        <strain evidence="1 2">DSM 14505</strain>
    </source>
</reference>